<reference evidence="3 4" key="1">
    <citation type="submission" date="2016-08" db="EMBL/GenBank/DDBJ databases">
        <title>Genome of Bacillus solimangrovi GH2-4.</title>
        <authorList>
            <person name="Lim S."/>
            <person name="Kim B.-C."/>
        </authorList>
    </citation>
    <scope>NUCLEOTIDE SEQUENCE [LARGE SCALE GENOMIC DNA]</scope>
    <source>
        <strain evidence="3 4">GH2-4</strain>
    </source>
</reference>
<sequence length="161" mass="18318">MEGCRIERYGKRIGSIFVDADACPVKNDILEIASQFETSVTFVSSYNHMANESIGGKWVYVDTNKEEADLYIMNHVNSNDIAITQDIGLASILLKRHVYVLSPRGKEYEESNIESALFSRYIHAKNRRAGKYGKGPKPFTNEDRMAFRIKLEKTLSKFEGI</sequence>
<evidence type="ECO:0000256" key="1">
    <source>
        <dbReference type="ARBA" id="ARBA00008522"/>
    </source>
</evidence>
<dbReference type="InterPro" id="IPR003791">
    <property type="entry name" value="UPF0178"/>
</dbReference>
<dbReference type="PANTHER" id="PTHR35146">
    <property type="entry name" value="UPF0178 PROTEIN YAII"/>
    <property type="match status" value="1"/>
</dbReference>
<comment type="similarity">
    <text evidence="1 2">Belongs to the UPF0178 family.</text>
</comment>
<dbReference type="CDD" id="cd18720">
    <property type="entry name" value="PIN_YqxD-like"/>
    <property type="match status" value="1"/>
</dbReference>
<accession>A0A1E5LI00</accession>
<proteinExistence type="inferred from homology"/>
<organism evidence="3 4">
    <name type="scientific">Bacillus solimangrovi</name>
    <dbReference type="NCBI Taxonomy" id="1305675"/>
    <lineage>
        <taxon>Bacteria</taxon>
        <taxon>Bacillati</taxon>
        <taxon>Bacillota</taxon>
        <taxon>Bacilli</taxon>
        <taxon>Bacillales</taxon>
        <taxon>Bacillaceae</taxon>
        <taxon>Bacillus</taxon>
    </lineage>
</organism>
<comment type="caution">
    <text evidence="3">The sequence shown here is derived from an EMBL/GenBank/DDBJ whole genome shotgun (WGS) entry which is preliminary data.</text>
</comment>
<dbReference type="STRING" id="1305675.BFG57_11790"/>
<dbReference type="Proteomes" id="UP000095209">
    <property type="component" value="Unassembled WGS sequence"/>
</dbReference>
<dbReference type="Pfam" id="PF02639">
    <property type="entry name" value="DUF188"/>
    <property type="match status" value="1"/>
</dbReference>
<keyword evidence="4" id="KW-1185">Reference proteome</keyword>
<gene>
    <name evidence="3" type="ORF">BFG57_11790</name>
</gene>
<dbReference type="EMBL" id="MJEH01000010">
    <property type="protein sequence ID" value="OEH93712.1"/>
    <property type="molecule type" value="Genomic_DNA"/>
</dbReference>
<protein>
    <recommendedName>
        <fullName evidence="2">UPF0178 protein BFG57_11790</fullName>
    </recommendedName>
</protein>
<name>A0A1E5LI00_9BACI</name>
<dbReference type="PANTHER" id="PTHR35146:SF1">
    <property type="entry name" value="UPF0178 PROTEIN YAII"/>
    <property type="match status" value="1"/>
</dbReference>
<evidence type="ECO:0000256" key="2">
    <source>
        <dbReference type="HAMAP-Rule" id="MF_00489"/>
    </source>
</evidence>
<dbReference type="OrthoDB" id="9798918at2"/>
<dbReference type="NCBIfam" id="NF001095">
    <property type="entry name" value="PRK00124.1"/>
    <property type="match status" value="1"/>
</dbReference>
<dbReference type="AlphaFoldDB" id="A0A1E5LI00"/>
<evidence type="ECO:0000313" key="4">
    <source>
        <dbReference type="Proteomes" id="UP000095209"/>
    </source>
</evidence>
<evidence type="ECO:0000313" key="3">
    <source>
        <dbReference type="EMBL" id="OEH93712.1"/>
    </source>
</evidence>
<dbReference type="RefSeq" id="WP_069716287.1">
    <property type="nucleotide sequence ID" value="NZ_MJEH01000010.1"/>
</dbReference>
<dbReference type="HAMAP" id="MF_00489">
    <property type="entry name" value="UPF0178"/>
    <property type="match status" value="1"/>
</dbReference>